<dbReference type="EMBL" id="SAYW01000003">
    <property type="protein sequence ID" value="RWU07630.1"/>
    <property type="molecule type" value="Genomic_DNA"/>
</dbReference>
<dbReference type="GO" id="GO:0006730">
    <property type="term" value="P:one-carbon metabolic process"/>
    <property type="evidence" value="ECO:0007669"/>
    <property type="project" value="UniProtKB-KW"/>
</dbReference>
<dbReference type="PIRSF" id="PIRSF036480">
    <property type="entry name" value="FormyFH4_hydr"/>
    <property type="match status" value="1"/>
</dbReference>
<dbReference type="NCBIfam" id="NF004684">
    <property type="entry name" value="PRK06027.1"/>
    <property type="match status" value="1"/>
</dbReference>
<keyword evidence="7" id="KW-1185">Reference proteome</keyword>
<dbReference type="AlphaFoldDB" id="A0A443YUT0"/>
<dbReference type="InterPro" id="IPR045865">
    <property type="entry name" value="ACT-like_dom_sf"/>
</dbReference>
<dbReference type="NCBIfam" id="TIGR00655">
    <property type="entry name" value="PurU"/>
    <property type="match status" value="1"/>
</dbReference>
<sequence>MNKLLVLIQCRDEVGLVANITSILASHQLNIIAMREFVDEEEQRFFARISCSSALENTEDLRLELEKTLPKNSIVEVVPKVDKNIAVLVTKEFHCLSDILIRNYFKTLGAEVKCVIGNYRNLQELCEKLDVPFHYISHENISKEEFEYSITQQLDKYELDYIVLAKFMRIISPSFVAKYKHQIINIHHSFLPAFIGASPYHQAFNRGVKIIGATAHFVTDDLDEGPIINQQTIHVNHTYGAKQMAIAGREIEKSVLSKALELVFDDRVFVVGNKTVVFE</sequence>
<evidence type="ECO:0000256" key="4">
    <source>
        <dbReference type="NCBIfam" id="TIGR00655"/>
    </source>
</evidence>
<dbReference type="Proteomes" id="UP000284120">
    <property type="component" value="Unassembled WGS sequence"/>
</dbReference>
<dbReference type="Pfam" id="PF00551">
    <property type="entry name" value="Formyl_trans_N"/>
    <property type="match status" value="1"/>
</dbReference>
<comment type="caution">
    <text evidence="6">The sequence shown here is derived from an EMBL/GenBank/DDBJ whole genome shotgun (WGS) entry which is preliminary data.</text>
</comment>
<dbReference type="HAMAP" id="MF_01927">
    <property type="entry name" value="PurU"/>
    <property type="match status" value="1"/>
</dbReference>
<feature type="active site" evidence="3">
    <location>
        <position position="223"/>
    </location>
</feature>
<evidence type="ECO:0000313" key="6">
    <source>
        <dbReference type="EMBL" id="RWU07630.1"/>
    </source>
</evidence>
<dbReference type="EC" id="3.5.1.10" evidence="3 4"/>
<proteinExistence type="inferred from homology"/>
<dbReference type="PRINTS" id="PR01575">
    <property type="entry name" value="FFH4HYDRLASE"/>
</dbReference>
<reference evidence="6 7" key="1">
    <citation type="submission" date="2018-06" db="EMBL/GenBank/DDBJ databases">
        <title>Pedobacter endophyticus sp. nov., an endophytic bacterium isolated from a leaf of Triticum aestivum.</title>
        <authorList>
            <person name="Zhang L."/>
        </authorList>
    </citation>
    <scope>NUCLEOTIDE SEQUENCE [LARGE SCALE GENOMIC DNA]</scope>
    <source>
        <strain evidence="6 7">CM134L-2</strain>
    </source>
</reference>
<dbReference type="PANTHER" id="PTHR42706:SF1">
    <property type="entry name" value="FORMYLTETRAHYDROFOLATE DEFORMYLASE 2, MITOCHONDRIAL"/>
    <property type="match status" value="1"/>
</dbReference>
<dbReference type="InterPro" id="IPR002912">
    <property type="entry name" value="ACT_dom"/>
</dbReference>
<protein>
    <recommendedName>
        <fullName evidence="3 4">Formyltetrahydrofolate deformylase</fullName>
        <ecNumber evidence="3 4">3.5.1.10</ecNumber>
    </recommendedName>
    <alternativeName>
        <fullName evidence="3">Formyl-FH(4) hydrolase</fullName>
    </alternativeName>
</protein>
<gene>
    <name evidence="3 6" type="primary">purU</name>
    <name evidence="6" type="ORF">DPV69_11655</name>
</gene>
<evidence type="ECO:0000313" key="7">
    <source>
        <dbReference type="Proteomes" id="UP000284120"/>
    </source>
</evidence>
<dbReference type="SUPFAM" id="SSF53328">
    <property type="entry name" value="Formyltransferase"/>
    <property type="match status" value="1"/>
</dbReference>
<dbReference type="PROSITE" id="PS51671">
    <property type="entry name" value="ACT"/>
    <property type="match status" value="1"/>
</dbReference>
<evidence type="ECO:0000256" key="1">
    <source>
        <dbReference type="ARBA" id="ARBA00022563"/>
    </source>
</evidence>
<dbReference type="Gene3D" id="3.40.50.170">
    <property type="entry name" value="Formyl transferase, N-terminal domain"/>
    <property type="match status" value="1"/>
</dbReference>
<keyword evidence="2 3" id="KW-0378">Hydrolase</keyword>
<dbReference type="Pfam" id="PF01842">
    <property type="entry name" value="ACT"/>
    <property type="match status" value="1"/>
</dbReference>
<dbReference type="UniPathway" id="UPA00074">
    <property type="reaction ID" value="UER00170"/>
</dbReference>
<dbReference type="Gene3D" id="3.30.70.260">
    <property type="match status" value="1"/>
</dbReference>
<keyword evidence="3" id="KW-0658">Purine biosynthesis</keyword>
<keyword evidence="1 3" id="KW-0554">One-carbon metabolism</keyword>
<dbReference type="OrthoDB" id="9806170at2"/>
<dbReference type="InterPro" id="IPR002376">
    <property type="entry name" value="Formyl_transf_N"/>
</dbReference>
<comment type="pathway">
    <text evidence="3">Purine metabolism; IMP biosynthesis via de novo pathway; formate from 10-formyl-5,6,7,8-tetrahydrofolate: step 1/1.</text>
</comment>
<organism evidence="6 7">
    <name type="scientific">Pedobacter chitinilyticus</name>
    <dbReference type="NCBI Taxonomy" id="2233776"/>
    <lineage>
        <taxon>Bacteria</taxon>
        <taxon>Pseudomonadati</taxon>
        <taxon>Bacteroidota</taxon>
        <taxon>Sphingobacteriia</taxon>
        <taxon>Sphingobacteriales</taxon>
        <taxon>Sphingobacteriaceae</taxon>
        <taxon>Pedobacter</taxon>
    </lineage>
</organism>
<dbReference type="PANTHER" id="PTHR42706">
    <property type="entry name" value="FORMYLTETRAHYDROFOLATE DEFORMYLASE"/>
    <property type="match status" value="1"/>
</dbReference>
<feature type="domain" description="ACT" evidence="5">
    <location>
        <begin position="5"/>
        <end position="83"/>
    </location>
</feature>
<name>A0A443YUT0_9SPHI</name>
<comment type="function">
    <text evidence="3">Catalyzes the hydrolysis of 10-formyltetrahydrofolate (formyl-FH4) to formate and tetrahydrofolate (FH4).</text>
</comment>
<dbReference type="InterPro" id="IPR036477">
    <property type="entry name" value="Formyl_transf_N_sf"/>
</dbReference>
<dbReference type="GO" id="GO:0008864">
    <property type="term" value="F:formyltetrahydrofolate deformylase activity"/>
    <property type="evidence" value="ECO:0007669"/>
    <property type="project" value="UniProtKB-UniRule"/>
</dbReference>
<evidence type="ECO:0000256" key="3">
    <source>
        <dbReference type="HAMAP-Rule" id="MF_01927"/>
    </source>
</evidence>
<dbReference type="RefSeq" id="WP_113647539.1">
    <property type="nucleotide sequence ID" value="NZ_QMHN01000003.1"/>
</dbReference>
<comment type="similarity">
    <text evidence="3">Belongs to the PurU family.</text>
</comment>
<evidence type="ECO:0000256" key="2">
    <source>
        <dbReference type="ARBA" id="ARBA00022801"/>
    </source>
</evidence>
<comment type="catalytic activity">
    <reaction evidence="3">
        <text>(6R)-10-formyltetrahydrofolate + H2O = (6S)-5,6,7,8-tetrahydrofolate + formate + H(+)</text>
        <dbReference type="Rhea" id="RHEA:19833"/>
        <dbReference type="ChEBI" id="CHEBI:15377"/>
        <dbReference type="ChEBI" id="CHEBI:15378"/>
        <dbReference type="ChEBI" id="CHEBI:15740"/>
        <dbReference type="ChEBI" id="CHEBI:57453"/>
        <dbReference type="ChEBI" id="CHEBI:195366"/>
        <dbReference type="EC" id="3.5.1.10"/>
    </reaction>
</comment>
<dbReference type="SUPFAM" id="SSF55021">
    <property type="entry name" value="ACT-like"/>
    <property type="match status" value="1"/>
</dbReference>
<accession>A0A443YUT0</accession>
<dbReference type="InterPro" id="IPR004810">
    <property type="entry name" value="PurU"/>
</dbReference>
<dbReference type="CDD" id="cd04875">
    <property type="entry name" value="ACT_F4HF-DF"/>
    <property type="match status" value="1"/>
</dbReference>
<dbReference type="InterPro" id="IPR044074">
    <property type="entry name" value="PurU_ACT"/>
</dbReference>
<dbReference type="GO" id="GO:0006189">
    <property type="term" value="P:'de novo' IMP biosynthetic process"/>
    <property type="evidence" value="ECO:0007669"/>
    <property type="project" value="UniProtKB-UniRule"/>
</dbReference>
<evidence type="ECO:0000259" key="5">
    <source>
        <dbReference type="PROSITE" id="PS51671"/>
    </source>
</evidence>